<accession>A0A0J7XYN5</accession>
<name>A0A0J7XYN5_9SPHN</name>
<dbReference type="AlphaFoldDB" id="A0A0J7XYN5"/>
<evidence type="ECO:0000313" key="2">
    <source>
        <dbReference type="Proteomes" id="UP000052268"/>
    </source>
</evidence>
<dbReference type="Proteomes" id="UP000052268">
    <property type="component" value="Unassembled WGS sequence"/>
</dbReference>
<evidence type="ECO:0000313" key="1">
    <source>
        <dbReference type="EMBL" id="KMS56649.1"/>
    </source>
</evidence>
<dbReference type="EMBL" id="JACU01000004">
    <property type="protein sequence ID" value="KMS56649.1"/>
    <property type="molecule type" value="Genomic_DNA"/>
</dbReference>
<gene>
    <name evidence="1" type="ORF">V474_14725</name>
</gene>
<comment type="caution">
    <text evidence="1">The sequence shown here is derived from an EMBL/GenBank/DDBJ whole genome shotgun (WGS) entry which is preliminary data.</text>
</comment>
<keyword evidence="2" id="KW-1185">Reference proteome</keyword>
<organism evidence="1 2">
    <name type="scientific">Novosphingobium barchaimii LL02</name>
    <dbReference type="NCBI Taxonomy" id="1114963"/>
    <lineage>
        <taxon>Bacteria</taxon>
        <taxon>Pseudomonadati</taxon>
        <taxon>Pseudomonadota</taxon>
        <taxon>Alphaproteobacteria</taxon>
        <taxon>Sphingomonadales</taxon>
        <taxon>Sphingomonadaceae</taxon>
        <taxon>Novosphingobium</taxon>
    </lineage>
</organism>
<protein>
    <submittedName>
        <fullName evidence="1">Uncharacterized protein</fullName>
    </submittedName>
</protein>
<reference evidence="1 2" key="1">
    <citation type="journal article" date="2015" name="G3 (Bethesda)">
        <title>Insights into Ongoing Evolution of the Hexachlorocyclohexane Catabolic Pathway from Comparative Genomics of Ten Sphingomonadaceae Strains.</title>
        <authorList>
            <person name="Pearce S.L."/>
            <person name="Oakeshott J.G."/>
            <person name="Pandey G."/>
        </authorList>
    </citation>
    <scope>NUCLEOTIDE SEQUENCE [LARGE SCALE GENOMIC DNA]</scope>
    <source>
        <strain evidence="1 2">LL02</strain>
    </source>
</reference>
<proteinExistence type="predicted"/>
<sequence length="70" mass="8177">MQHKCVLCTREFTISNRPAWKVLTTLKDNRKTDQVTTSRELTMAFGRIANQNFIIGPTGKDRAVQYWRFS</sequence>